<protein>
    <submittedName>
        <fullName evidence="1">Uncharacterized protein</fullName>
    </submittedName>
</protein>
<name>K9TV87_CHRTP</name>
<dbReference type="Proteomes" id="UP000010384">
    <property type="component" value="Chromosome"/>
</dbReference>
<organism evidence="1 2">
    <name type="scientific">Chroococcidiopsis thermalis (strain PCC 7203)</name>
    <dbReference type="NCBI Taxonomy" id="251229"/>
    <lineage>
        <taxon>Bacteria</taxon>
        <taxon>Bacillati</taxon>
        <taxon>Cyanobacteriota</taxon>
        <taxon>Cyanophyceae</taxon>
        <taxon>Chroococcidiopsidales</taxon>
        <taxon>Chroococcidiopsidaceae</taxon>
        <taxon>Chroococcidiopsis</taxon>
    </lineage>
</organism>
<dbReference type="InParanoid" id="K9TV87"/>
<dbReference type="EMBL" id="CP003597">
    <property type="protein sequence ID" value="AFY86480.1"/>
    <property type="molecule type" value="Genomic_DNA"/>
</dbReference>
<dbReference type="HOGENOM" id="CLU_3306950_0_0_3"/>
<sequence length="39" mass="4673">MNLTGLKWTKNVKNQDGRYWAYKDKTEYIEPAENIFGLH</sequence>
<dbReference type="KEGG" id="cthe:Chro_0946"/>
<dbReference type="AlphaFoldDB" id="K9TV87"/>
<evidence type="ECO:0000313" key="1">
    <source>
        <dbReference type="EMBL" id="AFY86480.1"/>
    </source>
</evidence>
<keyword evidence="2" id="KW-1185">Reference proteome</keyword>
<accession>K9TV87</accession>
<reference evidence="1 2" key="1">
    <citation type="submission" date="2012-06" db="EMBL/GenBank/DDBJ databases">
        <title>Finished chromosome of genome of Chroococcidiopsis thermalis PCC 7203.</title>
        <authorList>
            <consortium name="US DOE Joint Genome Institute"/>
            <person name="Gugger M."/>
            <person name="Coursin T."/>
            <person name="Rippka R."/>
            <person name="Tandeau De Marsac N."/>
            <person name="Huntemann M."/>
            <person name="Wei C.-L."/>
            <person name="Han J."/>
            <person name="Detter J.C."/>
            <person name="Han C."/>
            <person name="Tapia R."/>
            <person name="Davenport K."/>
            <person name="Daligault H."/>
            <person name="Erkkila T."/>
            <person name="Gu W."/>
            <person name="Munk A.C.C."/>
            <person name="Teshima H."/>
            <person name="Xu Y."/>
            <person name="Chain P."/>
            <person name="Chen A."/>
            <person name="Krypides N."/>
            <person name="Mavromatis K."/>
            <person name="Markowitz V."/>
            <person name="Szeto E."/>
            <person name="Ivanova N."/>
            <person name="Mikhailova N."/>
            <person name="Ovchinnikova G."/>
            <person name="Pagani I."/>
            <person name="Pati A."/>
            <person name="Goodwin L."/>
            <person name="Peters L."/>
            <person name="Pitluck S."/>
            <person name="Woyke T."/>
            <person name="Kerfeld C."/>
        </authorList>
    </citation>
    <scope>NUCLEOTIDE SEQUENCE [LARGE SCALE GENOMIC DNA]</scope>
    <source>
        <strain evidence="1 2">PCC 7203</strain>
    </source>
</reference>
<evidence type="ECO:0000313" key="2">
    <source>
        <dbReference type="Proteomes" id="UP000010384"/>
    </source>
</evidence>
<proteinExistence type="predicted"/>
<gene>
    <name evidence="1" type="ORF">Chro_0946</name>
</gene>